<dbReference type="InterPro" id="IPR036291">
    <property type="entry name" value="NAD(P)-bd_dom_sf"/>
</dbReference>
<dbReference type="PANTHER" id="PTHR44196">
    <property type="entry name" value="DEHYDROGENASE/REDUCTASE SDR FAMILY MEMBER 7B"/>
    <property type="match status" value="1"/>
</dbReference>
<keyword evidence="5" id="KW-1185">Reference proteome</keyword>
<evidence type="ECO:0000256" key="2">
    <source>
        <dbReference type="ARBA" id="ARBA00023002"/>
    </source>
</evidence>
<sequence>MTLPSPHVLLTGASSGLGRTIALRLAQAGYRLSLCGQSAEKLQQSLDLLPSQSPLYARAFNLADPQQTEAFYQQACATFGPVDVLINCAGLNNSRTAADQPDWPALELMLQVNFKAPVQLMSLVLPAMRQQGQGDILNVLSTVCLFSNPGIAAYTASKAALDSYSKVLRKELTGTGVRLMSLYPGGINTQFRATARPDYLSADEVAGAVLMMLQSARTSQLHELVLRPAAETNYG</sequence>
<reference evidence="5" key="1">
    <citation type="journal article" date="2019" name="Int. J. Syst. Evol. Microbiol.">
        <title>The Global Catalogue of Microorganisms (GCM) 10K type strain sequencing project: providing services to taxonomists for standard genome sequencing and annotation.</title>
        <authorList>
            <consortium name="The Broad Institute Genomics Platform"/>
            <consortium name="The Broad Institute Genome Sequencing Center for Infectious Disease"/>
            <person name="Wu L."/>
            <person name="Ma J."/>
        </authorList>
    </citation>
    <scope>NUCLEOTIDE SEQUENCE [LARGE SCALE GENOMIC DNA]</scope>
    <source>
        <strain evidence="5">DT28</strain>
    </source>
</reference>
<dbReference type="RefSeq" id="WP_377333841.1">
    <property type="nucleotide sequence ID" value="NZ_JBHSGB010000010.1"/>
</dbReference>
<dbReference type="InterPro" id="IPR020904">
    <property type="entry name" value="Sc_DH/Rdtase_CS"/>
</dbReference>
<gene>
    <name evidence="4" type="ORF">ACFO3I_09985</name>
</gene>
<keyword evidence="2 4" id="KW-0560">Oxidoreductase</keyword>
<dbReference type="Gene3D" id="3.40.50.720">
    <property type="entry name" value="NAD(P)-binding Rossmann-like Domain"/>
    <property type="match status" value="1"/>
</dbReference>
<organism evidence="4 5">
    <name type="scientific">Rheinheimera marina</name>
    <dbReference type="NCBI Taxonomy" id="1774958"/>
    <lineage>
        <taxon>Bacteria</taxon>
        <taxon>Pseudomonadati</taxon>
        <taxon>Pseudomonadota</taxon>
        <taxon>Gammaproteobacteria</taxon>
        <taxon>Chromatiales</taxon>
        <taxon>Chromatiaceae</taxon>
        <taxon>Rheinheimera</taxon>
    </lineage>
</organism>
<dbReference type="Proteomes" id="UP001595962">
    <property type="component" value="Unassembled WGS sequence"/>
</dbReference>
<dbReference type="SUPFAM" id="SSF51735">
    <property type="entry name" value="NAD(P)-binding Rossmann-fold domains"/>
    <property type="match status" value="1"/>
</dbReference>
<dbReference type="GO" id="GO:0016491">
    <property type="term" value="F:oxidoreductase activity"/>
    <property type="evidence" value="ECO:0007669"/>
    <property type="project" value="UniProtKB-KW"/>
</dbReference>
<dbReference type="EC" id="1.-.-.-" evidence="4"/>
<comment type="caution">
    <text evidence="4">The sequence shown here is derived from an EMBL/GenBank/DDBJ whole genome shotgun (WGS) entry which is preliminary data.</text>
</comment>
<protein>
    <submittedName>
        <fullName evidence="4">SDR family NAD(P)-dependent oxidoreductase</fullName>
        <ecNumber evidence="4">1.-.-.-</ecNumber>
    </submittedName>
</protein>
<evidence type="ECO:0000256" key="3">
    <source>
        <dbReference type="RuleBase" id="RU000363"/>
    </source>
</evidence>
<dbReference type="PANTHER" id="PTHR44196:SF1">
    <property type="entry name" value="DEHYDROGENASE_REDUCTASE SDR FAMILY MEMBER 7B"/>
    <property type="match status" value="1"/>
</dbReference>
<dbReference type="CDD" id="cd05233">
    <property type="entry name" value="SDR_c"/>
    <property type="match status" value="1"/>
</dbReference>
<evidence type="ECO:0000313" key="5">
    <source>
        <dbReference type="Proteomes" id="UP001595962"/>
    </source>
</evidence>
<evidence type="ECO:0000313" key="4">
    <source>
        <dbReference type="EMBL" id="MFC4655339.1"/>
    </source>
</evidence>
<evidence type="ECO:0000256" key="1">
    <source>
        <dbReference type="ARBA" id="ARBA00006484"/>
    </source>
</evidence>
<accession>A0ABV9JM87</accession>
<dbReference type="EMBL" id="JBHSGB010000010">
    <property type="protein sequence ID" value="MFC4655339.1"/>
    <property type="molecule type" value="Genomic_DNA"/>
</dbReference>
<dbReference type="InterPro" id="IPR002347">
    <property type="entry name" value="SDR_fam"/>
</dbReference>
<comment type="similarity">
    <text evidence="1 3">Belongs to the short-chain dehydrogenases/reductases (SDR) family.</text>
</comment>
<proteinExistence type="inferred from homology"/>
<dbReference type="PRINTS" id="PR00081">
    <property type="entry name" value="GDHRDH"/>
</dbReference>
<name>A0ABV9JM87_9GAMM</name>
<dbReference type="PRINTS" id="PR00080">
    <property type="entry name" value="SDRFAMILY"/>
</dbReference>
<dbReference type="Pfam" id="PF00106">
    <property type="entry name" value="adh_short"/>
    <property type="match status" value="1"/>
</dbReference>
<dbReference type="PROSITE" id="PS00061">
    <property type="entry name" value="ADH_SHORT"/>
    <property type="match status" value="1"/>
</dbReference>